<dbReference type="RefSeq" id="WP_183539058.1">
    <property type="nucleotide sequence ID" value="NZ_JACHHV010000006.1"/>
</dbReference>
<proteinExistence type="predicted"/>
<dbReference type="InterPro" id="IPR001173">
    <property type="entry name" value="Glyco_trans_2-like"/>
</dbReference>
<dbReference type="Pfam" id="PF00535">
    <property type="entry name" value="Glycos_transf_2"/>
    <property type="match status" value="1"/>
</dbReference>
<accession>A0A841C7V0</accession>
<organism evidence="2 3">
    <name type="scientific">Lactovum miscens</name>
    <dbReference type="NCBI Taxonomy" id="190387"/>
    <lineage>
        <taxon>Bacteria</taxon>
        <taxon>Bacillati</taxon>
        <taxon>Bacillota</taxon>
        <taxon>Bacilli</taxon>
        <taxon>Lactobacillales</taxon>
        <taxon>Streptococcaceae</taxon>
        <taxon>Lactovum</taxon>
    </lineage>
</organism>
<dbReference type="EC" id="2.4.1.166" evidence="2"/>
<dbReference type="PANTHER" id="PTHR22916">
    <property type="entry name" value="GLYCOSYLTRANSFERASE"/>
    <property type="match status" value="1"/>
</dbReference>
<dbReference type="CDD" id="cd00761">
    <property type="entry name" value="Glyco_tranf_GTA_type"/>
    <property type="match status" value="1"/>
</dbReference>
<evidence type="ECO:0000313" key="3">
    <source>
        <dbReference type="Proteomes" id="UP000562464"/>
    </source>
</evidence>
<dbReference type="Proteomes" id="UP000562464">
    <property type="component" value="Unassembled WGS sequence"/>
</dbReference>
<keyword evidence="3" id="KW-1185">Reference proteome</keyword>
<evidence type="ECO:0000313" key="2">
    <source>
        <dbReference type="EMBL" id="MBB5887672.1"/>
    </source>
</evidence>
<feature type="domain" description="Glycosyltransferase 2-like" evidence="1">
    <location>
        <begin position="6"/>
        <end position="130"/>
    </location>
</feature>
<comment type="caution">
    <text evidence="2">The sequence shown here is derived from an EMBL/GenBank/DDBJ whole genome shotgun (WGS) entry which is preliminary data.</text>
</comment>
<dbReference type="EMBL" id="JACHHV010000006">
    <property type="protein sequence ID" value="MBB5887672.1"/>
    <property type="molecule type" value="Genomic_DNA"/>
</dbReference>
<dbReference type="AlphaFoldDB" id="A0A841C7V0"/>
<reference evidence="2 3" key="1">
    <citation type="submission" date="2020-08" db="EMBL/GenBank/DDBJ databases">
        <title>Genomic Encyclopedia of Type Strains, Phase IV (KMG-IV): sequencing the most valuable type-strain genomes for metagenomic binning, comparative biology and taxonomic classification.</title>
        <authorList>
            <person name="Goeker M."/>
        </authorList>
    </citation>
    <scope>NUCLEOTIDE SEQUENCE [LARGE SCALE GENOMIC DNA]</scope>
    <source>
        <strain evidence="2 3">DSM 14925</strain>
    </source>
</reference>
<name>A0A841C7V0_9LACT</name>
<gene>
    <name evidence="2" type="ORF">HNQ37_000544</name>
</gene>
<dbReference type="Gene3D" id="3.90.550.10">
    <property type="entry name" value="Spore Coat Polysaccharide Biosynthesis Protein SpsA, Chain A"/>
    <property type="match status" value="1"/>
</dbReference>
<evidence type="ECO:0000259" key="1">
    <source>
        <dbReference type="Pfam" id="PF00535"/>
    </source>
</evidence>
<dbReference type="SUPFAM" id="SSF53448">
    <property type="entry name" value="Nucleotide-diphospho-sugar transferases"/>
    <property type="match status" value="1"/>
</dbReference>
<protein>
    <submittedName>
        <fullName evidence="2">Raffinose-raffinose alpha-galactotransferase</fullName>
        <ecNumber evidence="2">2.4.1.166</ecNumber>
    </submittedName>
</protein>
<keyword evidence="2" id="KW-0808">Transferase</keyword>
<dbReference type="GO" id="GO:0047234">
    <property type="term" value="F:raffinose-raffinose alpha-galactotransferase activity"/>
    <property type="evidence" value="ECO:0007669"/>
    <property type="project" value="UniProtKB-EC"/>
</dbReference>
<dbReference type="PANTHER" id="PTHR22916:SF3">
    <property type="entry name" value="UDP-GLCNAC:BETAGAL BETA-1,3-N-ACETYLGLUCOSAMINYLTRANSFERASE-LIKE PROTEIN 1"/>
    <property type="match status" value="1"/>
</dbReference>
<sequence length="298" mass="34738">MNKKVSVVVTCYNHEAYIEQCLKSIFYQSYPAIELLIFNDGSTDKSDEIIRGLLKDSPFKTQYFFSKNQGIANVRNLALTKISGEFLLFVDSDNFLDKDYVEILYRGLNKSNADIAYARLWDFVNETDVLAGDLEYTFEKELEGNRIDNCSLIRTSKLGQAGFDRELKKLIDYDFILNLIINEKAKPIYIQETKLNYRVLENSISDHGNWDKYYKAYFSILDKYIQKIPIDVVEALKKNVETWVSGYSNLEIEKNKFMLNSQKEIDELNKALQSLKSSRSYKLGKLLLLPIRLLRRKK</sequence>
<keyword evidence="2" id="KW-0328">Glycosyltransferase</keyword>
<dbReference type="InterPro" id="IPR029044">
    <property type="entry name" value="Nucleotide-diphossugar_trans"/>
</dbReference>